<name>A0A284R4H6_ARMOS</name>
<organism evidence="1 2">
    <name type="scientific">Armillaria ostoyae</name>
    <name type="common">Armillaria root rot fungus</name>
    <dbReference type="NCBI Taxonomy" id="47428"/>
    <lineage>
        <taxon>Eukaryota</taxon>
        <taxon>Fungi</taxon>
        <taxon>Dikarya</taxon>
        <taxon>Basidiomycota</taxon>
        <taxon>Agaricomycotina</taxon>
        <taxon>Agaricomycetes</taxon>
        <taxon>Agaricomycetidae</taxon>
        <taxon>Agaricales</taxon>
        <taxon>Marasmiineae</taxon>
        <taxon>Physalacriaceae</taxon>
        <taxon>Armillaria</taxon>
    </lineage>
</organism>
<evidence type="ECO:0000313" key="2">
    <source>
        <dbReference type="Proteomes" id="UP000219338"/>
    </source>
</evidence>
<keyword evidence="2" id="KW-1185">Reference proteome</keyword>
<dbReference type="OrthoDB" id="3233403at2759"/>
<evidence type="ECO:0000313" key="1">
    <source>
        <dbReference type="EMBL" id="SJL03612.1"/>
    </source>
</evidence>
<accession>A0A284R4H6</accession>
<gene>
    <name evidence="1" type="ORF">ARMOST_06969</name>
</gene>
<dbReference type="AlphaFoldDB" id="A0A284R4H6"/>
<proteinExistence type="predicted"/>
<dbReference type="EMBL" id="FUEG01000004">
    <property type="protein sequence ID" value="SJL03612.1"/>
    <property type="molecule type" value="Genomic_DNA"/>
</dbReference>
<sequence>MPTPTLVQMQNEMIQQVQVYFAAADILQDDFDTTFDEDLSTELDQEGEDDFSRLGDLDFQDPDAAEMLEFLGIVQMGMAASMSGDGSPGSYFQFSKSKDFFSCCLQSPDKEFWFYFRMGREMFDHLIYILMPNPLFQSTRHKLQ</sequence>
<protein>
    <submittedName>
        <fullName evidence="1">Uncharacterized protein</fullName>
    </submittedName>
</protein>
<reference evidence="2" key="1">
    <citation type="journal article" date="2017" name="Nat. Ecol. Evol.">
        <title>Genome expansion and lineage-specific genetic innovations in the forest pathogenic fungi Armillaria.</title>
        <authorList>
            <person name="Sipos G."/>
            <person name="Prasanna A.N."/>
            <person name="Walter M.C."/>
            <person name="O'Connor E."/>
            <person name="Balint B."/>
            <person name="Krizsan K."/>
            <person name="Kiss B."/>
            <person name="Hess J."/>
            <person name="Varga T."/>
            <person name="Slot J."/>
            <person name="Riley R."/>
            <person name="Boka B."/>
            <person name="Rigling D."/>
            <person name="Barry K."/>
            <person name="Lee J."/>
            <person name="Mihaltcheva S."/>
            <person name="LaButti K."/>
            <person name="Lipzen A."/>
            <person name="Waldron R."/>
            <person name="Moloney N.M."/>
            <person name="Sperisen C."/>
            <person name="Kredics L."/>
            <person name="Vagvoelgyi C."/>
            <person name="Patrignani A."/>
            <person name="Fitzpatrick D."/>
            <person name="Nagy I."/>
            <person name="Doyle S."/>
            <person name="Anderson J.B."/>
            <person name="Grigoriev I.V."/>
            <person name="Gueldener U."/>
            <person name="Muensterkoetter M."/>
            <person name="Nagy L.G."/>
        </authorList>
    </citation>
    <scope>NUCLEOTIDE SEQUENCE [LARGE SCALE GENOMIC DNA]</scope>
    <source>
        <strain evidence="2">C18/9</strain>
    </source>
</reference>
<dbReference type="Proteomes" id="UP000219338">
    <property type="component" value="Unassembled WGS sequence"/>
</dbReference>